<dbReference type="AlphaFoldDB" id="A0A225X0J4"/>
<accession>A0A225X0J4</accession>
<dbReference type="GO" id="GO:0004386">
    <property type="term" value="F:helicase activity"/>
    <property type="evidence" value="ECO:0007669"/>
    <property type="project" value="UniProtKB-KW"/>
</dbReference>
<dbReference type="SUPFAM" id="SSF52540">
    <property type="entry name" value="P-loop containing nucleoside triphosphate hydrolases"/>
    <property type="match status" value="1"/>
</dbReference>
<feature type="coiled-coil region" evidence="1">
    <location>
        <begin position="192"/>
        <end position="219"/>
    </location>
</feature>
<dbReference type="InterPro" id="IPR027417">
    <property type="entry name" value="P-loop_NTPase"/>
</dbReference>
<comment type="caution">
    <text evidence="2">The sequence shown here is derived from an EMBL/GenBank/DDBJ whole genome shotgun (WGS) entry which is preliminary data.</text>
</comment>
<evidence type="ECO:0000313" key="2">
    <source>
        <dbReference type="EMBL" id="OWZ22720.1"/>
    </source>
</evidence>
<keyword evidence="3" id="KW-1185">Reference proteome</keyword>
<dbReference type="OrthoDB" id="108332at2759"/>
<sequence length="439" mass="49348">MKTLTSQLFVARTRWIITTTYLVFLLSGVERQCAKCGTWNFPGETEQCCCMDGTVKLPPSRDAARKIRLLFSNPVFMKSIRAYNNISAFTSIRAIRSEPLRVDESVTRRGIYNFRVMGTVCHRMGSLLPPPGGNPMFVQIYINGPDSAARVARMTDGLGPEFLSDLDEVMEQYNSYVQQFLHAREILIERSRPSLEEALAEMNNEEKRNQEEIENQDADVHERLIDPEADCELRLHVGHGMNPGTHNITTTSEVAVFIIDANAAQPRDIVLYTRQGGFNRIYETNPHYEPLLPGCPLGLWERFKSDLGEDFQAELGMNAGDRKVEFKTLSSLDNILRVNGKTLNYGLPVLADYREEADANEQDTGDLVNQELNAYPLERLETTAAMVTRMNPNQQDIFDQTISALESPEVGPKLFFVDGPGGTGKSFLLEQLLAKKVGK</sequence>
<dbReference type="STRING" id="4795.A0A225X0J4"/>
<evidence type="ECO:0000256" key="1">
    <source>
        <dbReference type="SAM" id="Coils"/>
    </source>
</evidence>
<keyword evidence="2" id="KW-0067">ATP-binding</keyword>
<keyword evidence="2" id="KW-0378">Hydrolase</keyword>
<proteinExistence type="predicted"/>
<organism evidence="2 3">
    <name type="scientific">Phytophthora megakarya</name>
    <dbReference type="NCBI Taxonomy" id="4795"/>
    <lineage>
        <taxon>Eukaryota</taxon>
        <taxon>Sar</taxon>
        <taxon>Stramenopiles</taxon>
        <taxon>Oomycota</taxon>
        <taxon>Peronosporomycetes</taxon>
        <taxon>Peronosporales</taxon>
        <taxon>Peronosporaceae</taxon>
        <taxon>Phytophthora</taxon>
    </lineage>
</organism>
<gene>
    <name evidence="2" type="ORF">PHMEG_0002515</name>
</gene>
<dbReference type="PANTHER" id="PTHR45786">
    <property type="entry name" value="DNA BINDING PROTEIN-LIKE"/>
    <property type="match status" value="1"/>
</dbReference>
<name>A0A225X0J4_9STRA</name>
<keyword evidence="1" id="KW-0175">Coiled coil</keyword>
<dbReference type="EMBL" id="NBNE01000114">
    <property type="protein sequence ID" value="OWZ22720.1"/>
    <property type="molecule type" value="Genomic_DNA"/>
</dbReference>
<dbReference type="Gene3D" id="3.40.50.300">
    <property type="entry name" value="P-loop containing nucleotide triphosphate hydrolases"/>
    <property type="match status" value="1"/>
</dbReference>
<keyword evidence="2" id="KW-0547">Nucleotide-binding</keyword>
<evidence type="ECO:0000313" key="3">
    <source>
        <dbReference type="Proteomes" id="UP000198211"/>
    </source>
</evidence>
<dbReference type="PANTHER" id="PTHR45786:SF74">
    <property type="entry name" value="ATP-DEPENDENT DNA HELICASE"/>
    <property type="match status" value="1"/>
</dbReference>
<reference evidence="3" key="1">
    <citation type="submission" date="2017-03" db="EMBL/GenBank/DDBJ databases">
        <title>Phytopthora megakarya and P. palmivora, two closely related causual agents of cacao black pod achieved similar genome size and gene model numbers by different mechanisms.</title>
        <authorList>
            <person name="Ali S."/>
            <person name="Shao J."/>
            <person name="Larry D.J."/>
            <person name="Kronmiller B."/>
            <person name="Shen D."/>
            <person name="Strem M.D."/>
            <person name="Melnick R.L."/>
            <person name="Guiltinan M.J."/>
            <person name="Tyler B.M."/>
            <person name="Meinhardt L.W."/>
            <person name="Bailey B.A."/>
        </authorList>
    </citation>
    <scope>NUCLEOTIDE SEQUENCE [LARGE SCALE GENOMIC DNA]</scope>
    <source>
        <strain evidence="3">zdho120</strain>
    </source>
</reference>
<keyword evidence="2" id="KW-0347">Helicase</keyword>
<protein>
    <submittedName>
        <fullName evidence="2">Helitron helicase</fullName>
    </submittedName>
</protein>
<dbReference type="Proteomes" id="UP000198211">
    <property type="component" value="Unassembled WGS sequence"/>
</dbReference>